<reference evidence="5" key="2">
    <citation type="submission" date="2025-08" db="UniProtKB">
        <authorList>
            <consortium name="Ensembl"/>
        </authorList>
    </citation>
    <scope>IDENTIFICATION</scope>
</reference>
<evidence type="ECO:0000259" key="4">
    <source>
        <dbReference type="PROSITE" id="PS51304"/>
    </source>
</evidence>
<dbReference type="PANTHER" id="PTHR11346:SF97">
    <property type="entry name" value="GALECTIN-1"/>
    <property type="match status" value="1"/>
</dbReference>
<evidence type="ECO:0000256" key="1">
    <source>
        <dbReference type="ARBA" id="ARBA00022734"/>
    </source>
</evidence>
<evidence type="ECO:0000256" key="3">
    <source>
        <dbReference type="RuleBase" id="RU102079"/>
    </source>
</evidence>
<dbReference type="AlphaFoldDB" id="A0A7N5K2I6"/>
<comment type="subunit">
    <text evidence="2">Homodimer. Binds LGALS3BP. Interacts with CD2, CD3, CD4, CD6, CD7, CD43, ALCAM and CD45. Interacts with laminin (via poly-N-acetyllactosamine). Interacts with SUSD2. Interacts with cargo receptor TMED10; the interaction mediates the translocation from the cytoplasm into the ERGIC (endoplasmic reticulum-Golgi intermediate compartment) and thereby secretion.</text>
</comment>
<evidence type="ECO:0000313" key="6">
    <source>
        <dbReference type="Proteomes" id="UP000008912"/>
    </source>
</evidence>
<dbReference type="PANTHER" id="PTHR11346">
    <property type="entry name" value="GALECTIN"/>
    <property type="match status" value="1"/>
</dbReference>
<dbReference type="InterPro" id="IPR001079">
    <property type="entry name" value="Galectin_CRD"/>
</dbReference>
<dbReference type="GeneTree" id="ENSGT00940000155534"/>
<dbReference type="PROSITE" id="PS51304">
    <property type="entry name" value="GALECTIN"/>
    <property type="match status" value="1"/>
</dbReference>
<dbReference type="Ensembl" id="ENSAMET00000044276.1">
    <property type="protein sequence ID" value="ENSAMEP00000033673.1"/>
    <property type="gene ID" value="ENSAMEG00000026157.1"/>
</dbReference>
<dbReference type="InterPro" id="IPR013320">
    <property type="entry name" value="ConA-like_dom_sf"/>
</dbReference>
<keyword evidence="6" id="KW-1185">Reference proteome</keyword>
<keyword evidence="1 3" id="KW-0430">Lectin</keyword>
<accession>A0A7N5K2I6</accession>
<dbReference type="Proteomes" id="UP000008912">
    <property type="component" value="Unassembled WGS sequence"/>
</dbReference>
<sequence>MVVSNLNLKPGKCVDIKGHVPEDSKGFAINLGKDSSAIALHFNPRFDHHGDVNTIVCNSKDAVGWGQEQRETAFPFKRGQKTQICIHFDKEQLTIKLEDGQEMKFPNRLGLEVNMAEMLLSDHRCPAFS</sequence>
<dbReference type="Gene3D" id="2.60.120.200">
    <property type="match status" value="1"/>
</dbReference>
<evidence type="ECO:0000256" key="2">
    <source>
        <dbReference type="ARBA" id="ARBA00038800"/>
    </source>
</evidence>
<dbReference type="InterPro" id="IPR044156">
    <property type="entry name" value="Galectin-like"/>
</dbReference>
<proteinExistence type="predicted"/>
<organism evidence="5 6">
    <name type="scientific">Ailuropoda melanoleuca</name>
    <name type="common">Giant panda</name>
    <dbReference type="NCBI Taxonomy" id="9646"/>
    <lineage>
        <taxon>Eukaryota</taxon>
        <taxon>Metazoa</taxon>
        <taxon>Chordata</taxon>
        <taxon>Craniata</taxon>
        <taxon>Vertebrata</taxon>
        <taxon>Euteleostomi</taxon>
        <taxon>Mammalia</taxon>
        <taxon>Eutheria</taxon>
        <taxon>Laurasiatheria</taxon>
        <taxon>Carnivora</taxon>
        <taxon>Caniformia</taxon>
        <taxon>Ursidae</taxon>
        <taxon>Ailuropoda</taxon>
    </lineage>
</organism>
<dbReference type="CDD" id="cd00070">
    <property type="entry name" value="GLECT"/>
    <property type="match status" value="1"/>
</dbReference>
<dbReference type="GO" id="GO:0030395">
    <property type="term" value="F:lactose binding"/>
    <property type="evidence" value="ECO:0007669"/>
    <property type="project" value="TreeGrafter"/>
</dbReference>
<dbReference type="SUPFAM" id="SSF49899">
    <property type="entry name" value="Concanavalin A-like lectins/glucanases"/>
    <property type="match status" value="1"/>
</dbReference>
<reference evidence="5 6" key="1">
    <citation type="journal article" date="2010" name="Nature">
        <title>The sequence and de novo assembly of the giant panda genome.</title>
        <authorList>
            <person name="Li R."/>
            <person name="Fan W."/>
            <person name="Tian G."/>
            <person name="Zhu H."/>
            <person name="He L."/>
            <person name="Cai J."/>
            <person name="Huang Q."/>
            <person name="Cai Q."/>
            <person name="Li B."/>
            <person name="Bai Y."/>
            <person name="Zhang Z."/>
            <person name="Zhang Y."/>
            <person name="Wang W."/>
            <person name="Li J."/>
            <person name="Wei F."/>
            <person name="Li H."/>
            <person name="Jian M."/>
            <person name="Li J."/>
            <person name="Zhang Z."/>
            <person name="Nielsen R."/>
            <person name="Li D."/>
            <person name="Gu W."/>
            <person name="Yang Z."/>
            <person name="Xuan Z."/>
            <person name="Ryder O.A."/>
            <person name="Leung F.C."/>
            <person name="Zhou Y."/>
            <person name="Cao J."/>
            <person name="Sun X."/>
            <person name="Fu Y."/>
            <person name="Fang X."/>
            <person name="Guo X."/>
            <person name="Wang B."/>
            <person name="Hou R."/>
            <person name="Shen F."/>
            <person name="Mu B."/>
            <person name="Ni P."/>
            <person name="Lin R."/>
            <person name="Qian W."/>
            <person name="Wang G."/>
            <person name="Yu C."/>
            <person name="Nie W."/>
            <person name="Wang J."/>
            <person name="Wu Z."/>
            <person name="Liang H."/>
            <person name="Min J."/>
            <person name="Wu Q."/>
            <person name="Cheng S."/>
            <person name="Ruan J."/>
            <person name="Wang M."/>
            <person name="Shi Z."/>
            <person name="Wen M."/>
            <person name="Liu B."/>
            <person name="Ren X."/>
            <person name="Zheng H."/>
            <person name="Dong D."/>
            <person name="Cook K."/>
            <person name="Shan G."/>
            <person name="Zhang H."/>
            <person name="Kosiol C."/>
            <person name="Xie X."/>
            <person name="Lu Z."/>
            <person name="Zheng H."/>
            <person name="Li Y."/>
            <person name="Steiner C.C."/>
            <person name="Lam T.T."/>
            <person name="Lin S."/>
            <person name="Zhang Q."/>
            <person name="Li G."/>
            <person name="Tian J."/>
            <person name="Gong T."/>
            <person name="Liu H."/>
            <person name="Zhang D."/>
            <person name="Fang L."/>
            <person name="Ye C."/>
            <person name="Zhang J."/>
            <person name="Hu W."/>
            <person name="Xu A."/>
            <person name="Ren Y."/>
            <person name="Zhang G."/>
            <person name="Bruford M.W."/>
            <person name="Li Q."/>
            <person name="Ma L."/>
            <person name="Guo Y."/>
            <person name="An N."/>
            <person name="Hu Y."/>
            <person name="Zheng Y."/>
            <person name="Shi Y."/>
            <person name="Li Z."/>
            <person name="Liu Q."/>
            <person name="Chen Y."/>
            <person name="Zhao J."/>
            <person name="Qu N."/>
            <person name="Zhao S."/>
            <person name="Tian F."/>
            <person name="Wang X."/>
            <person name="Wang H."/>
            <person name="Xu L."/>
            <person name="Liu X."/>
            <person name="Vinar T."/>
            <person name="Wang Y."/>
            <person name="Lam T.W."/>
            <person name="Yiu S.M."/>
            <person name="Liu S."/>
            <person name="Zhang H."/>
            <person name="Li D."/>
            <person name="Huang Y."/>
            <person name="Wang X."/>
            <person name="Yang G."/>
            <person name="Jiang Z."/>
            <person name="Wang J."/>
            <person name="Qin N."/>
            <person name="Li L."/>
            <person name="Li J."/>
            <person name="Bolund L."/>
            <person name="Kristiansen K."/>
            <person name="Wong G.K."/>
            <person name="Olson M."/>
            <person name="Zhang X."/>
            <person name="Li S."/>
            <person name="Yang H."/>
            <person name="Wang J."/>
            <person name="Wang J."/>
        </authorList>
    </citation>
    <scope>NUCLEOTIDE SEQUENCE [LARGE SCALE GENOMIC DNA]</scope>
</reference>
<dbReference type="FunFam" id="2.60.120.200:FF:000021">
    <property type="entry name" value="Galectin"/>
    <property type="match status" value="1"/>
</dbReference>
<protein>
    <recommendedName>
        <fullName evidence="3">Galectin</fullName>
    </recommendedName>
</protein>
<dbReference type="GO" id="GO:0005615">
    <property type="term" value="C:extracellular space"/>
    <property type="evidence" value="ECO:0007669"/>
    <property type="project" value="TreeGrafter"/>
</dbReference>
<evidence type="ECO:0000313" key="5">
    <source>
        <dbReference type="Ensembl" id="ENSAMEP00000033673.1"/>
    </source>
</evidence>
<dbReference type="Pfam" id="PF00337">
    <property type="entry name" value="Gal-bind_lectin"/>
    <property type="match status" value="1"/>
</dbReference>
<dbReference type="SMART" id="SM00276">
    <property type="entry name" value="GLECT"/>
    <property type="match status" value="1"/>
</dbReference>
<name>A0A7N5K2I6_AILME</name>
<feature type="domain" description="Galectin" evidence="4">
    <location>
        <begin position="1"/>
        <end position="129"/>
    </location>
</feature>
<dbReference type="SMART" id="SM00908">
    <property type="entry name" value="Gal-bind_lectin"/>
    <property type="match status" value="1"/>
</dbReference>
<dbReference type="GO" id="GO:0043236">
    <property type="term" value="F:laminin binding"/>
    <property type="evidence" value="ECO:0007669"/>
    <property type="project" value="TreeGrafter"/>
</dbReference>
<dbReference type="InParanoid" id="A0A7N5K2I6"/>
<reference evidence="5" key="3">
    <citation type="submission" date="2025-09" db="UniProtKB">
        <authorList>
            <consortium name="Ensembl"/>
        </authorList>
    </citation>
    <scope>IDENTIFICATION</scope>
</reference>